<feature type="repeat" description="TPR" evidence="3">
    <location>
        <begin position="137"/>
        <end position="170"/>
    </location>
</feature>
<name>A0A8J6NP82_9BACT</name>
<keyword evidence="4" id="KW-0472">Membrane</keyword>
<dbReference type="PROSITE" id="PS50293">
    <property type="entry name" value="TPR_REGION"/>
    <property type="match status" value="1"/>
</dbReference>
<dbReference type="SUPFAM" id="SSF48452">
    <property type="entry name" value="TPR-like"/>
    <property type="match status" value="1"/>
</dbReference>
<sequence length="374" mass="42748">MSTESNEATQNRRSNTIAALSLIVSLLTVVAMIVNFSQDQKRSKTAEEVIIKQLTDEIWDLLGGYQGVVWVRADLARPEDFGRIEKARRKLENELLTRDPNHKRGMDLKALYFMKIGALEKSLEQYEKVIELYPNYDKAYCNRGSVWLRKENVQLAIKDFNKAIEINPNFDRAFNNRASAWLSKGKFDLAVQDFTKAIEINPRFAIAYLNRATAWRKQNKYDRAFTDYEKALSINPSLPSAYAGLSLIYYIKGDFEKSIQSSSKALHTDPSHIDGYNNKAWILATCPIERLRDGRKAVELAQKAVEILQNYQTFDTLAAAFAECGEFEKAIAAEKKAIALLKIKGDPSELNRAIKHLESYINRKPWRDKSGEVY</sequence>
<organism evidence="5 6">
    <name type="scientific">Candidatus Desulfatibia vada</name>
    <dbReference type="NCBI Taxonomy" id="2841696"/>
    <lineage>
        <taxon>Bacteria</taxon>
        <taxon>Pseudomonadati</taxon>
        <taxon>Thermodesulfobacteriota</taxon>
        <taxon>Desulfobacteria</taxon>
        <taxon>Desulfobacterales</taxon>
        <taxon>Desulfobacterales incertae sedis</taxon>
        <taxon>Candidatus Desulfatibia</taxon>
    </lineage>
</organism>
<dbReference type="PANTHER" id="PTHR44858:SF1">
    <property type="entry name" value="UDP-N-ACETYLGLUCOSAMINE--PEPTIDE N-ACETYLGLUCOSAMINYLTRANSFERASE SPINDLY-RELATED"/>
    <property type="match status" value="1"/>
</dbReference>
<dbReference type="InterPro" id="IPR050498">
    <property type="entry name" value="Ycf3"/>
</dbReference>
<dbReference type="GO" id="GO:0009279">
    <property type="term" value="C:cell outer membrane"/>
    <property type="evidence" value="ECO:0007669"/>
    <property type="project" value="TreeGrafter"/>
</dbReference>
<reference evidence="5 6" key="1">
    <citation type="submission" date="2020-08" db="EMBL/GenBank/DDBJ databases">
        <title>Bridging the membrane lipid divide: bacteria of the FCB group superphylum have the potential to synthesize archaeal ether lipids.</title>
        <authorList>
            <person name="Villanueva L."/>
            <person name="Von Meijenfeldt F.A.B."/>
            <person name="Westbye A.B."/>
            <person name="Yadav S."/>
            <person name="Hopmans E.C."/>
            <person name="Dutilh B.E."/>
            <person name="Sinninghe Damste J.S."/>
        </authorList>
    </citation>
    <scope>NUCLEOTIDE SEQUENCE [LARGE SCALE GENOMIC DNA]</scope>
    <source>
        <strain evidence="5">NIOZ-UU17</strain>
    </source>
</reference>
<feature type="transmembrane region" description="Helical" evidence="4">
    <location>
        <begin position="16"/>
        <end position="36"/>
    </location>
</feature>
<keyword evidence="4" id="KW-1133">Transmembrane helix</keyword>
<feature type="repeat" description="TPR" evidence="3">
    <location>
        <begin position="205"/>
        <end position="238"/>
    </location>
</feature>
<dbReference type="Pfam" id="PF13181">
    <property type="entry name" value="TPR_8"/>
    <property type="match status" value="2"/>
</dbReference>
<dbReference type="SMART" id="SM00028">
    <property type="entry name" value="TPR"/>
    <property type="match status" value="6"/>
</dbReference>
<evidence type="ECO:0000256" key="2">
    <source>
        <dbReference type="ARBA" id="ARBA00022803"/>
    </source>
</evidence>
<dbReference type="InterPro" id="IPR019734">
    <property type="entry name" value="TPR_rpt"/>
</dbReference>
<feature type="repeat" description="TPR" evidence="3">
    <location>
        <begin position="171"/>
        <end position="204"/>
    </location>
</feature>
<keyword evidence="4" id="KW-0812">Transmembrane</keyword>
<dbReference type="Proteomes" id="UP000605201">
    <property type="component" value="Unassembled WGS sequence"/>
</dbReference>
<evidence type="ECO:0000313" key="6">
    <source>
        <dbReference type="Proteomes" id="UP000605201"/>
    </source>
</evidence>
<evidence type="ECO:0000313" key="5">
    <source>
        <dbReference type="EMBL" id="MBC8430951.1"/>
    </source>
</evidence>
<dbReference type="PROSITE" id="PS50005">
    <property type="entry name" value="TPR"/>
    <property type="match status" value="4"/>
</dbReference>
<evidence type="ECO:0000256" key="4">
    <source>
        <dbReference type="SAM" id="Phobius"/>
    </source>
</evidence>
<evidence type="ECO:0000256" key="1">
    <source>
        <dbReference type="ARBA" id="ARBA00022737"/>
    </source>
</evidence>
<gene>
    <name evidence="5" type="ORF">H8D96_03430</name>
</gene>
<dbReference type="GO" id="GO:0046813">
    <property type="term" value="P:receptor-mediated virion attachment to host cell"/>
    <property type="evidence" value="ECO:0007669"/>
    <property type="project" value="TreeGrafter"/>
</dbReference>
<dbReference type="Pfam" id="PF00515">
    <property type="entry name" value="TPR_1"/>
    <property type="match status" value="3"/>
</dbReference>
<accession>A0A8J6NP82</accession>
<keyword evidence="2 3" id="KW-0802">TPR repeat</keyword>
<feature type="repeat" description="TPR" evidence="3">
    <location>
        <begin position="239"/>
        <end position="272"/>
    </location>
</feature>
<proteinExistence type="predicted"/>
<protein>
    <submittedName>
        <fullName evidence="5">Tetratricopeptide repeat protein</fullName>
    </submittedName>
</protein>
<dbReference type="Gene3D" id="1.25.40.10">
    <property type="entry name" value="Tetratricopeptide repeat domain"/>
    <property type="match status" value="3"/>
</dbReference>
<dbReference type="InterPro" id="IPR011990">
    <property type="entry name" value="TPR-like_helical_dom_sf"/>
</dbReference>
<dbReference type="PANTHER" id="PTHR44858">
    <property type="entry name" value="TETRATRICOPEPTIDE REPEAT PROTEIN 6"/>
    <property type="match status" value="1"/>
</dbReference>
<dbReference type="EMBL" id="JACNIG010000096">
    <property type="protein sequence ID" value="MBC8430951.1"/>
    <property type="molecule type" value="Genomic_DNA"/>
</dbReference>
<comment type="caution">
    <text evidence="5">The sequence shown here is derived from an EMBL/GenBank/DDBJ whole genome shotgun (WGS) entry which is preliminary data.</text>
</comment>
<dbReference type="AlphaFoldDB" id="A0A8J6NP82"/>
<keyword evidence="1" id="KW-0677">Repeat</keyword>
<evidence type="ECO:0000256" key="3">
    <source>
        <dbReference type="PROSITE-ProRule" id="PRU00339"/>
    </source>
</evidence>